<reference evidence="4" key="1">
    <citation type="journal article" date="2019" name="Int. J. Syst. Evol. Microbiol.">
        <title>The Global Catalogue of Microorganisms (GCM) 10K type strain sequencing project: providing services to taxonomists for standard genome sequencing and annotation.</title>
        <authorList>
            <consortium name="The Broad Institute Genomics Platform"/>
            <consortium name="The Broad Institute Genome Sequencing Center for Infectious Disease"/>
            <person name="Wu L."/>
            <person name="Ma J."/>
        </authorList>
    </citation>
    <scope>NUCLEOTIDE SEQUENCE [LARGE SCALE GENOMIC DNA]</scope>
    <source>
        <strain evidence="4">CGMCC 1.16326</strain>
    </source>
</reference>
<dbReference type="Proteomes" id="UP001596104">
    <property type="component" value="Unassembled WGS sequence"/>
</dbReference>
<organism evidence="3 4">
    <name type="scientific">Bosea vestrisii</name>
    <dbReference type="NCBI Taxonomy" id="151416"/>
    <lineage>
        <taxon>Bacteria</taxon>
        <taxon>Pseudomonadati</taxon>
        <taxon>Pseudomonadota</taxon>
        <taxon>Alphaproteobacteria</taxon>
        <taxon>Hyphomicrobiales</taxon>
        <taxon>Boseaceae</taxon>
        <taxon>Bosea</taxon>
    </lineage>
</organism>
<dbReference type="NCBIfam" id="TIGR03510">
    <property type="entry name" value="XapX"/>
    <property type="match status" value="1"/>
</dbReference>
<protein>
    <submittedName>
        <fullName evidence="3">DUF1427 family protein</fullName>
    </submittedName>
</protein>
<accession>A0ABW0H3S1</accession>
<keyword evidence="2" id="KW-0812">Transmembrane</keyword>
<evidence type="ECO:0000313" key="4">
    <source>
        <dbReference type="Proteomes" id="UP001596104"/>
    </source>
</evidence>
<dbReference type="Pfam" id="PF07235">
    <property type="entry name" value="DUF1427"/>
    <property type="match status" value="1"/>
</dbReference>
<dbReference type="EMBL" id="JBHSLV010000008">
    <property type="protein sequence ID" value="MFC5391853.1"/>
    <property type="molecule type" value="Genomic_DNA"/>
</dbReference>
<dbReference type="RefSeq" id="WP_377006623.1">
    <property type="nucleotide sequence ID" value="NZ_JBHSLV010000008.1"/>
</dbReference>
<evidence type="ECO:0000313" key="3">
    <source>
        <dbReference type="EMBL" id="MFC5391853.1"/>
    </source>
</evidence>
<dbReference type="InterPro" id="IPR009872">
    <property type="entry name" value="DUF1427"/>
</dbReference>
<keyword evidence="4" id="KW-1185">Reference proteome</keyword>
<evidence type="ECO:0000256" key="1">
    <source>
        <dbReference type="SAM" id="MobiDB-lite"/>
    </source>
</evidence>
<proteinExistence type="predicted"/>
<name>A0ABW0H3S1_9HYPH</name>
<evidence type="ECO:0000256" key="2">
    <source>
        <dbReference type="SAM" id="Phobius"/>
    </source>
</evidence>
<feature type="transmembrane region" description="Helical" evidence="2">
    <location>
        <begin position="29"/>
        <end position="49"/>
    </location>
</feature>
<gene>
    <name evidence="3" type="ORF">ACFPPC_04275</name>
</gene>
<dbReference type="InterPro" id="IPR020017">
    <property type="entry name" value="XapX_domain"/>
</dbReference>
<comment type="caution">
    <text evidence="3">The sequence shown here is derived from an EMBL/GenBank/DDBJ whole genome shotgun (WGS) entry which is preliminary data.</text>
</comment>
<feature type="region of interest" description="Disordered" evidence="1">
    <location>
        <begin position="72"/>
        <end position="93"/>
    </location>
</feature>
<keyword evidence="2" id="KW-1133">Transmembrane helix</keyword>
<keyword evidence="2" id="KW-0472">Membrane</keyword>
<sequence length="93" mass="10063">MKIYLMSLGAGLLVGVIYSLISVRSPAPPVVALIGLLGILIGEQLPPLLRAIWAKEPATQSWQHHVKPHVFGHLPRGGKPPAEAITDTERERS</sequence>